<evidence type="ECO:0000313" key="4">
    <source>
        <dbReference type="EMBL" id="MBD2860058.1"/>
    </source>
</evidence>
<accession>A0A927GXD5</accession>
<evidence type="ECO:0000259" key="2">
    <source>
        <dbReference type="Pfam" id="PF01408"/>
    </source>
</evidence>
<dbReference type="Gene3D" id="3.30.360.10">
    <property type="entry name" value="Dihydrodipicolinate Reductase, domain 2"/>
    <property type="match status" value="1"/>
</dbReference>
<dbReference type="GO" id="GO:0000166">
    <property type="term" value="F:nucleotide binding"/>
    <property type="evidence" value="ECO:0007669"/>
    <property type="project" value="InterPro"/>
</dbReference>
<dbReference type="GO" id="GO:0016491">
    <property type="term" value="F:oxidoreductase activity"/>
    <property type="evidence" value="ECO:0007669"/>
    <property type="project" value="UniProtKB-KW"/>
</dbReference>
<comment type="caution">
    <text evidence="4">The sequence shown here is derived from an EMBL/GenBank/DDBJ whole genome shotgun (WGS) entry which is preliminary data.</text>
</comment>
<proteinExistence type="predicted"/>
<dbReference type="Pfam" id="PF22725">
    <property type="entry name" value="GFO_IDH_MocA_C3"/>
    <property type="match status" value="1"/>
</dbReference>
<evidence type="ECO:0000256" key="1">
    <source>
        <dbReference type="ARBA" id="ARBA00023002"/>
    </source>
</evidence>
<dbReference type="PANTHER" id="PTHR43818:SF11">
    <property type="entry name" value="BCDNA.GH03377"/>
    <property type="match status" value="1"/>
</dbReference>
<dbReference type="SUPFAM" id="SSF51735">
    <property type="entry name" value="NAD(P)-binding Rossmann-fold domains"/>
    <property type="match status" value="1"/>
</dbReference>
<sequence length="391" mass="42796">MSTDTADIKPVKLGVVGLGRGFMLMLPTFLDDPRVELVGAATTSELKQQEFEKRFGYRAVSTTEELYADPNIEAVYIATPHEMHRDNAIEALASGKHVLVEKPMTIRVSDAAAIVESVEKYQREVIVGPSHSFDVPIVEAGKLIASGKYGRVGMIHAHYYTDFVFRPRRPEELDSAHGGGVVFNQGAHQVDMLLTLTGAMPVSVYGCVGNLDARRPCDGAYSALIEFDNGCIGSVTYSGYGHYDSDADQGWIGEMGALKPPNVYAVARKNLSQVKNEVTAKQSRGFVAGSHVGDVPKFHEHFGNIVISCEKADLRPTAKGIHVYSDDGYEFIPLPLEGSPRAEVVAELYALVRHGMSPVHSARRGYVNVALCEGIYESFRSKQRVEIRMSD</sequence>
<dbReference type="Gene3D" id="3.40.50.720">
    <property type="entry name" value="NAD(P)-binding Rossmann-like Domain"/>
    <property type="match status" value="1"/>
</dbReference>
<feature type="domain" description="GFO/IDH/MocA-like oxidoreductase" evidence="3">
    <location>
        <begin position="139"/>
        <end position="245"/>
    </location>
</feature>
<feature type="domain" description="Gfo/Idh/MocA-like oxidoreductase N-terminal" evidence="2">
    <location>
        <begin position="12"/>
        <end position="128"/>
    </location>
</feature>
<dbReference type="InterPro" id="IPR055170">
    <property type="entry name" value="GFO_IDH_MocA-like_dom"/>
</dbReference>
<evidence type="ECO:0000259" key="3">
    <source>
        <dbReference type="Pfam" id="PF22725"/>
    </source>
</evidence>
<keyword evidence="1" id="KW-0560">Oxidoreductase</keyword>
<keyword evidence="5" id="KW-1185">Reference proteome</keyword>
<organism evidence="4 5">
    <name type="scientific">Spongiibacter pelagi</name>
    <dbReference type="NCBI Taxonomy" id="2760804"/>
    <lineage>
        <taxon>Bacteria</taxon>
        <taxon>Pseudomonadati</taxon>
        <taxon>Pseudomonadota</taxon>
        <taxon>Gammaproteobacteria</taxon>
        <taxon>Cellvibrionales</taxon>
        <taxon>Spongiibacteraceae</taxon>
        <taxon>Spongiibacter</taxon>
    </lineage>
</organism>
<name>A0A927GXD5_9GAMM</name>
<reference evidence="4" key="1">
    <citation type="submission" date="2020-09" db="EMBL/GenBank/DDBJ databases">
        <authorList>
            <person name="Yoon J.-W."/>
        </authorList>
    </citation>
    <scope>NUCLEOTIDE SEQUENCE</scope>
    <source>
        <strain evidence="4">KMU-158</strain>
    </source>
</reference>
<dbReference type="EMBL" id="JACXLD010000010">
    <property type="protein sequence ID" value="MBD2860058.1"/>
    <property type="molecule type" value="Genomic_DNA"/>
</dbReference>
<dbReference type="RefSeq" id="WP_190766495.1">
    <property type="nucleotide sequence ID" value="NZ_JACXLD010000010.1"/>
</dbReference>
<dbReference type="SUPFAM" id="SSF55347">
    <property type="entry name" value="Glyceraldehyde-3-phosphate dehydrogenase-like, C-terminal domain"/>
    <property type="match status" value="1"/>
</dbReference>
<dbReference type="InterPro" id="IPR050463">
    <property type="entry name" value="Gfo/Idh/MocA_oxidrdct_glycsds"/>
</dbReference>
<dbReference type="Pfam" id="PF01408">
    <property type="entry name" value="GFO_IDH_MocA"/>
    <property type="match status" value="1"/>
</dbReference>
<protein>
    <submittedName>
        <fullName evidence="4">Gfo/Idh/MocA family oxidoreductase</fullName>
    </submittedName>
</protein>
<dbReference type="PANTHER" id="PTHR43818">
    <property type="entry name" value="BCDNA.GH03377"/>
    <property type="match status" value="1"/>
</dbReference>
<dbReference type="AlphaFoldDB" id="A0A927GXD5"/>
<evidence type="ECO:0000313" key="5">
    <source>
        <dbReference type="Proteomes" id="UP000610558"/>
    </source>
</evidence>
<gene>
    <name evidence="4" type="ORF">IB286_13700</name>
</gene>
<dbReference type="Proteomes" id="UP000610558">
    <property type="component" value="Unassembled WGS sequence"/>
</dbReference>
<dbReference type="InterPro" id="IPR036291">
    <property type="entry name" value="NAD(P)-bd_dom_sf"/>
</dbReference>
<dbReference type="InterPro" id="IPR000683">
    <property type="entry name" value="Gfo/Idh/MocA-like_OxRdtase_N"/>
</dbReference>